<accession>A0ABU8XJ98</accession>
<dbReference type="InterPro" id="IPR036086">
    <property type="entry name" value="ParB/Sulfiredoxin_sf"/>
</dbReference>
<dbReference type="RefSeq" id="WP_340339806.1">
    <property type="nucleotide sequence ID" value="NZ_JBBKZS010000037.1"/>
</dbReference>
<dbReference type="Proteomes" id="UP001367030">
    <property type="component" value="Unassembled WGS sequence"/>
</dbReference>
<evidence type="ECO:0000256" key="1">
    <source>
        <dbReference type="SAM" id="MobiDB-lite"/>
    </source>
</evidence>
<dbReference type="CDD" id="cd16390">
    <property type="entry name" value="ParB_N_Srx_like"/>
    <property type="match status" value="1"/>
</dbReference>
<sequence>MRNELFPAVIGPKKTYYILDHHHAAVALVQEKSDRVAVGVAKDLSHLKPASFWIFLDHFSWVHPYDDKGRRRPFDDMPDTFEQLKDDPFRSLAADVLEAGGFAKPDEPYVEFLWANFFRDEMAAKSADHPGKALSKARRLAKSKAE</sequence>
<gene>
    <name evidence="2" type="ORF">WKW79_34815</name>
</gene>
<dbReference type="Gene3D" id="1.10.8.10">
    <property type="entry name" value="DNA helicase RuvA subunit, C-terminal domain"/>
    <property type="match status" value="1"/>
</dbReference>
<feature type="region of interest" description="Disordered" evidence="1">
    <location>
        <begin position="127"/>
        <end position="146"/>
    </location>
</feature>
<reference evidence="2 3" key="1">
    <citation type="submission" date="2024-03" db="EMBL/GenBank/DDBJ databases">
        <title>Novel species of the genus Variovorax.</title>
        <authorList>
            <person name="Liu Q."/>
            <person name="Xin Y.-H."/>
        </authorList>
    </citation>
    <scope>NUCLEOTIDE SEQUENCE [LARGE SCALE GENOMIC DNA]</scope>
    <source>
        <strain evidence="2 3">KACC 18901</strain>
    </source>
</reference>
<name>A0ABU8XJ98_9BURK</name>
<feature type="compositionally biased region" description="Basic residues" evidence="1">
    <location>
        <begin position="135"/>
        <end position="146"/>
    </location>
</feature>
<comment type="caution">
    <text evidence="2">The sequence shown here is derived from an EMBL/GenBank/DDBJ whole genome shotgun (WGS) entry which is preliminary data.</text>
</comment>
<keyword evidence="3" id="KW-1185">Reference proteome</keyword>
<dbReference type="Pfam" id="PF08857">
    <property type="entry name" value="ParBc_2"/>
    <property type="match status" value="1"/>
</dbReference>
<evidence type="ECO:0000313" key="2">
    <source>
        <dbReference type="EMBL" id="MEJ8859771.1"/>
    </source>
</evidence>
<dbReference type="InterPro" id="IPR014956">
    <property type="entry name" value="ParBc_2"/>
</dbReference>
<dbReference type="SUPFAM" id="SSF110849">
    <property type="entry name" value="ParB/Sulfiredoxin"/>
    <property type="match status" value="1"/>
</dbReference>
<dbReference type="Gene3D" id="3.90.1530.10">
    <property type="entry name" value="Conserved hypothetical protein from pyrococcus furiosus pfu- 392566-001, ParB domain"/>
    <property type="match status" value="1"/>
</dbReference>
<proteinExistence type="predicted"/>
<organism evidence="2 3">
    <name type="scientific">Variovorax robiniae</name>
    <dbReference type="NCBI Taxonomy" id="1836199"/>
    <lineage>
        <taxon>Bacteria</taxon>
        <taxon>Pseudomonadati</taxon>
        <taxon>Pseudomonadota</taxon>
        <taxon>Betaproteobacteria</taxon>
        <taxon>Burkholderiales</taxon>
        <taxon>Comamonadaceae</taxon>
        <taxon>Variovorax</taxon>
    </lineage>
</organism>
<protein>
    <submittedName>
        <fullName evidence="2">ParB-like protein</fullName>
    </submittedName>
</protein>
<evidence type="ECO:0000313" key="3">
    <source>
        <dbReference type="Proteomes" id="UP001367030"/>
    </source>
</evidence>
<dbReference type="EMBL" id="JBBKZS010000037">
    <property type="protein sequence ID" value="MEJ8859771.1"/>
    <property type="molecule type" value="Genomic_DNA"/>
</dbReference>